<evidence type="ECO:0000256" key="10">
    <source>
        <dbReference type="ARBA" id="ARBA00023303"/>
    </source>
</evidence>
<keyword evidence="4 13" id="KW-0812">Transmembrane</keyword>
<dbReference type="OrthoDB" id="257992at2759"/>
<feature type="compositionally biased region" description="Basic residues" evidence="12">
    <location>
        <begin position="1201"/>
        <end position="1212"/>
    </location>
</feature>
<evidence type="ECO:0000256" key="7">
    <source>
        <dbReference type="ARBA" id="ARBA00022989"/>
    </source>
</evidence>
<feature type="region of interest" description="Disordered" evidence="12">
    <location>
        <begin position="606"/>
        <end position="638"/>
    </location>
</feature>
<evidence type="ECO:0000256" key="4">
    <source>
        <dbReference type="ARBA" id="ARBA00022692"/>
    </source>
</evidence>
<dbReference type="InterPro" id="IPR013099">
    <property type="entry name" value="K_chnl_dom"/>
</dbReference>
<organism evidence="15 16">
    <name type="scientific">Acanthaster planci</name>
    <name type="common">Crown-of-thorns starfish</name>
    <dbReference type="NCBI Taxonomy" id="133434"/>
    <lineage>
        <taxon>Eukaryota</taxon>
        <taxon>Metazoa</taxon>
        <taxon>Echinodermata</taxon>
        <taxon>Eleutherozoa</taxon>
        <taxon>Asterozoa</taxon>
        <taxon>Asteroidea</taxon>
        <taxon>Valvatacea</taxon>
        <taxon>Valvatida</taxon>
        <taxon>Acanthasteridae</taxon>
        <taxon>Acanthaster</taxon>
    </lineage>
</organism>
<dbReference type="GO" id="GO:0005228">
    <property type="term" value="F:intracellular sodium-activated potassium channel activity"/>
    <property type="evidence" value="ECO:0007669"/>
    <property type="project" value="TreeGrafter"/>
</dbReference>
<dbReference type="Pfam" id="PF07885">
    <property type="entry name" value="Ion_trans_2"/>
    <property type="match status" value="1"/>
</dbReference>
<keyword evidence="2" id="KW-0813">Transport</keyword>
<evidence type="ECO:0000256" key="12">
    <source>
        <dbReference type="SAM" id="MobiDB-lite"/>
    </source>
</evidence>
<feature type="transmembrane region" description="Helical" evidence="13">
    <location>
        <begin position="239"/>
        <end position="257"/>
    </location>
</feature>
<dbReference type="FunFam" id="3.40.50.720:FF:000034">
    <property type="entry name" value="Potassium channel subfamily T member 1"/>
    <property type="match status" value="1"/>
</dbReference>
<dbReference type="FunFam" id="1.10.287.70:FF:000058">
    <property type="entry name" value="Potassium sodium-activated channel subfamily T member 2"/>
    <property type="match status" value="1"/>
</dbReference>
<evidence type="ECO:0000256" key="8">
    <source>
        <dbReference type="ARBA" id="ARBA00023065"/>
    </source>
</evidence>
<dbReference type="RefSeq" id="XP_022094583.1">
    <property type="nucleotide sequence ID" value="XM_022238891.1"/>
</dbReference>
<gene>
    <name evidence="16" type="primary">LOC110981376</name>
</gene>
<evidence type="ECO:0000256" key="11">
    <source>
        <dbReference type="ARBA" id="ARBA00034430"/>
    </source>
</evidence>
<dbReference type="Pfam" id="PF22614">
    <property type="entry name" value="Slo-like_RCK"/>
    <property type="match status" value="2"/>
</dbReference>
<evidence type="ECO:0000256" key="6">
    <source>
        <dbReference type="ARBA" id="ARBA00022958"/>
    </source>
</evidence>
<dbReference type="InterPro" id="IPR047871">
    <property type="entry name" value="K_chnl_Slo-like"/>
</dbReference>
<feature type="transmembrane region" description="Helical" evidence="13">
    <location>
        <begin position="64"/>
        <end position="83"/>
    </location>
</feature>
<dbReference type="Pfam" id="PF03493">
    <property type="entry name" value="BK_channel_a"/>
    <property type="match status" value="1"/>
</dbReference>
<dbReference type="PROSITE" id="PS51201">
    <property type="entry name" value="RCK_N"/>
    <property type="match status" value="2"/>
</dbReference>
<comment type="subcellular location">
    <subcellularLocation>
        <location evidence="1">Membrane</location>
        <topology evidence="1">Multi-pass membrane protein</topology>
    </subcellularLocation>
</comment>
<dbReference type="SUPFAM" id="SSF81324">
    <property type="entry name" value="Voltage-gated potassium channels"/>
    <property type="match status" value="1"/>
</dbReference>
<evidence type="ECO:0000256" key="9">
    <source>
        <dbReference type="ARBA" id="ARBA00023136"/>
    </source>
</evidence>
<proteinExistence type="predicted"/>
<name>A0A8B7YMT9_ACAPL</name>
<evidence type="ECO:0000259" key="14">
    <source>
        <dbReference type="PROSITE" id="PS51201"/>
    </source>
</evidence>
<feature type="transmembrane region" description="Helical" evidence="13">
    <location>
        <begin position="269"/>
        <end position="286"/>
    </location>
</feature>
<protein>
    <submittedName>
        <fullName evidence="16">Potassium channel subfamily T member 1-like isoform X1</fullName>
    </submittedName>
</protein>
<keyword evidence="9 13" id="KW-0472">Membrane</keyword>
<keyword evidence="6" id="KW-0630">Potassium</keyword>
<dbReference type="GO" id="GO:0005886">
    <property type="term" value="C:plasma membrane"/>
    <property type="evidence" value="ECO:0007669"/>
    <property type="project" value="TreeGrafter"/>
</dbReference>
<keyword evidence="8" id="KW-0406">Ion transport</keyword>
<evidence type="ECO:0000256" key="3">
    <source>
        <dbReference type="ARBA" id="ARBA00022538"/>
    </source>
</evidence>
<sequence>MAEGYDIVPPLPPRYRFRDLVLGDHFGEEDGRVRVEFFVNEQSFRERLQLYFIKNKRSSVRIRLFNLFIKLVSCLLYVVRILLDTSPKQAGKFGFLDTAEVTLGTDATFTTTTLPPTMCCNNGDTYMKEVNWAPLIWVNRNPVLWAIQLTIAIISLSQALLLLFLQHKGSLVQQVCTVHFFLELLNTVPFIITIFWPPLRNLFIPVFLNCWLAKDLLQNLFNDLHRVMQRPQSALSQQLMILLCTILCLIFTSWMGIHHLERGDGNGINIFHALYFTLVTFSTVGYGDIHVDIWPSQLFIMIMIGAALVVLPIQLEKLAYVLIERQKQGGTYSQHRAESGKHVVVCATVLQYDLITDFLNEFYAHNLLHGHYVVLVSPCELDNSLKALLQVPLWAQRVIYIQGSVLKDQDLIRCRINVAQACFILSPRNVMDRSEADQQTILRTWAVKDFAPNVPLYVQILKPENKFHVQFADHVVCEDEIKYALLANNCLCPGTSTFVTLLIHTSRGQEGSDSSSQWQRTYGRCSGNEVYHIKLGDSRFFGEYEGKSFTYASFHAHKKYGVSLIGIQKLEENANIQLNPGPRHIMRATDTCFYLNITKEENSAFILRHPRGSEDKEKEKKKADGGKSSNYVPPADNGGLTRVESAIASVGTLALELHHMGGKVGSPTHSAAPSPVKSRESFLSPEGRESAAFPFLLHSSPIHSPSGRSSLEIATTSGMDRNHLMPPAGEERGGPSDNGFLVPAGAQRGRRPSIMPVLETMSSDPEDEQPRDDKPLHAQKQVDLVDTEDVQLWDEEDPDQLLASMSGVRMWTKGEPPTLPYIGYTPAMCHLLAKPKKICCLELDKPCEHCSYRHAAEYNWPNNNIIIAAEYAAPAMVNFVVPLRAHWRPKHTLKPIVILLEKRPDTAFLDCILSFPMVYYMIGTIENYDDVLRAGILQADTVVVVDKESSKLADEDYMADANQIVAVQTLFKLFPHVSIITELTHPSNMRFMQFRAKDVYALKMADKQKKEKAKGSNIAYMFRLPFSAGNVFSASMLDTLLYQSYVKSYMISFTRLLLGLDQAPGSGYLCELRITAEDMWIRTYGRLYQKLCSTTHEIPIGVYRTHSQSDNKSELSVTIEDDDNSSLGVSEERKEIASIIRMKMQKIDLPAEEYDSEVSDKRNKLSYVLINPSFDLKLEMDDVIFIIKPAGGPKTPSPMPPRRKFSSRRKPKKAEPRAEPQGSNVDTKL</sequence>
<feature type="domain" description="RCK N-terminal" evidence="14">
    <location>
        <begin position="862"/>
        <end position="1002"/>
    </location>
</feature>
<accession>A0A8B7YMT9</accession>
<dbReference type="PANTHER" id="PTHR10027">
    <property type="entry name" value="CALCIUM-ACTIVATED POTASSIUM CHANNEL ALPHA CHAIN"/>
    <property type="match status" value="1"/>
</dbReference>
<evidence type="ECO:0000256" key="5">
    <source>
        <dbReference type="ARBA" id="ARBA00022826"/>
    </source>
</evidence>
<evidence type="ECO:0000256" key="13">
    <source>
        <dbReference type="SAM" id="Phobius"/>
    </source>
</evidence>
<evidence type="ECO:0000256" key="2">
    <source>
        <dbReference type="ARBA" id="ARBA00022448"/>
    </source>
</evidence>
<comment type="catalytic activity">
    <reaction evidence="11">
        <text>K(+)(in) = K(+)(out)</text>
        <dbReference type="Rhea" id="RHEA:29463"/>
        <dbReference type="ChEBI" id="CHEBI:29103"/>
    </reaction>
</comment>
<keyword evidence="3" id="KW-0633">Potassium transport</keyword>
<evidence type="ECO:0000256" key="1">
    <source>
        <dbReference type="ARBA" id="ARBA00004141"/>
    </source>
</evidence>
<dbReference type="InterPro" id="IPR003148">
    <property type="entry name" value="RCK_N"/>
</dbReference>
<dbReference type="InterPro" id="IPR003929">
    <property type="entry name" value="K_chnl_BK_asu"/>
</dbReference>
<dbReference type="AlphaFoldDB" id="A0A8B7YMT9"/>
<dbReference type="GO" id="GO:0015271">
    <property type="term" value="F:outward rectifier potassium channel activity"/>
    <property type="evidence" value="ECO:0007669"/>
    <property type="project" value="TreeGrafter"/>
</dbReference>
<keyword evidence="7 13" id="KW-1133">Transmembrane helix</keyword>
<keyword evidence="10" id="KW-0407">Ion channel</keyword>
<feature type="transmembrane region" description="Helical" evidence="13">
    <location>
        <begin position="143"/>
        <end position="165"/>
    </location>
</feature>
<dbReference type="Gene3D" id="1.10.287.70">
    <property type="match status" value="1"/>
</dbReference>
<dbReference type="PANTHER" id="PTHR10027:SF10">
    <property type="entry name" value="SLOWPOKE 2, ISOFORM D"/>
    <property type="match status" value="1"/>
</dbReference>
<reference evidence="16" key="1">
    <citation type="submission" date="2025-08" db="UniProtKB">
        <authorList>
            <consortium name="RefSeq"/>
        </authorList>
    </citation>
    <scope>IDENTIFICATION</scope>
</reference>
<evidence type="ECO:0000313" key="15">
    <source>
        <dbReference type="Proteomes" id="UP000694845"/>
    </source>
</evidence>
<keyword evidence="5" id="KW-0631">Potassium channel</keyword>
<feature type="region of interest" description="Disordered" evidence="12">
    <location>
        <begin position="719"/>
        <end position="781"/>
    </location>
</feature>
<dbReference type="FunFam" id="3.40.50.720:FF:000011">
    <property type="entry name" value="Potassium channel subfamily T member 1"/>
    <property type="match status" value="1"/>
</dbReference>
<feature type="transmembrane region" description="Helical" evidence="13">
    <location>
        <begin position="298"/>
        <end position="315"/>
    </location>
</feature>
<keyword evidence="15" id="KW-1185">Reference proteome</keyword>
<evidence type="ECO:0000313" key="16">
    <source>
        <dbReference type="RefSeq" id="XP_022094583.1"/>
    </source>
</evidence>
<dbReference type="Gene3D" id="3.40.50.720">
    <property type="entry name" value="NAD(P)-binding Rossmann-like Domain"/>
    <property type="match status" value="2"/>
</dbReference>
<dbReference type="GeneID" id="110981376"/>
<feature type="compositionally biased region" description="Basic and acidic residues" evidence="12">
    <location>
        <begin position="611"/>
        <end position="625"/>
    </location>
</feature>
<feature type="region of interest" description="Disordered" evidence="12">
    <location>
        <begin position="661"/>
        <end position="685"/>
    </location>
</feature>
<feature type="region of interest" description="Disordered" evidence="12">
    <location>
        <begin position="1188"/>
        <end position="1229"/>
    </location>
</feature>
<feature type="domain" description="RCK N-terminal" evidence="14">
    <location>
        <begin position="340"/>
        <end position="476"/>
    </location>
</feature>
<dbReference type="Proteomes" id="UP000694845">
    <property type="component" value="Unplaced"/>
</dbReference>
<dbReference type="KEGG" id="aplc:110981376"/>